<feature type="transmembrane region" description="Helical" evidence="1">
    <location>
        <begin position="51"/>
        <end position="73"/>
    </location>
</feature>
<dbReference type="Pfam" id="PF19953">
    <property type="entry name" value="EACC1"/>
    <property type="match status" value="1"/>
</dbReference>
<dbReference type="RefSeq" id="WP_344937941.1">
    <property type="nucleotide sequence ID" value="NZ_BAAAZR010000004.1"/>
</dbReference>
<gene>
    <name evidence="2" type="ORF">GCM10022226_24000</name>
</gene>
<keyword evidence="1" id="KW-0472">Membrane</keyword>
<comment type="caution">
    <text evidence="2">The sequence shown here is derived from an EMBL/GenBank/DDBJ whole genome shotgun (WGS) entry which is preliminary data.</text>
</comment>
<reference evidence="3" key="1">
    <citation type="journal article" date="2019" name="Int. J. Syst. Evol. Microbiol.">
        <title>The Global Catalogue of Microorganisms (GCM) 10K type strain sequencing project: providing services to taxonomists for standard genome sequencing and annotation.</title>
        <authorList>
            <consortium name="The Broad Institute Genomics Platform"/>
            <consortium name="The Broad Institute Genome Sequencing Center for Infectious Disease"/>
            <person name="Wu L."/>
            <person name="Ma J."/>
        </authorList>
    </citation>
    <scope>NUCLEOTIDE SEQUENCE [LARGE SCALE GENOMIC DNA]</scope>
    <source>
        <strain evidence="3">JCM 16908</strain>
    </source>
</reference>
<protein>
    <submittedName>
        <fullName evidence="2">Uncharacterized protein</fullName>
    </submittedName>
</protein>
<evidence type="ECO:0000256" key="1">
    <source>
        <dbReference type="SAM" id="Phobius"/>
    </source>
</evidence>
<keyword evidence="1" id="KW-0812">Transmembrane</keyword>
<sequence length="131" mass="13697">MIAALTVTANDPAGELSDLYAWLIEEPDLRGRIELRSADIPDGALGSSTDLLQLILGSGGAAATAATVVIAWLKTRAGEVSVKLTRDTESLEVTAKGIKGLNATETKALAAQVAELLGRADEDRMPLKENP</sequence>
<dbReference type="InterPro" id="IPR045428">
    <property type="entry name" value="EACC1"/>
</dbReference>
<dbReference type="EMBL" id="BAAAZR010000004">
    <property type="protein sequence ID" value="GAA3803374.1"/>
    <property type="molecule type" value="Genomic_DNA"/>
</dbReference>
<keyword evidence="1" id="KW-1133">Transmembrane helix</keyword>
<proteinExistence type="predicted"/>
<evidence type="ECO:0000313" key="2">
    <source>
        <dbReference type="EMBL" id="GAA3803374.1"/>
    </source>
</evidence>
<organism evidence="2 3">
    <name type="scientific">Sphaerisporangium flaviroseum</name>
    <dbReference type="NCBI Taxonomy" id="509199"/>
    <lineage>
        <taxon>Bacteria</taxon>
        <taxon>Bacillati</taxon>
        <taxon>Actinomycetota</taxon>
        <taxon>Actinomycetes</taxon>
        <taxon>Streptosporangiales</taxon>
        <taxon>Streptosporangiaceae</taxon>
        <taxon>Sphaerisporangium</taxon>
    </lineage>
</organism>
<name>A0ABP7HSL7_9ACTN</name>
<dbReference type="Proteomes" id="UP001500888">
    <property type="component" value="Unassembled WGS sequence"/>
</dbReference>
<evidence type="ECO:0000313" key="3">
    <source>
        <dbReference type="Proteomes" id="UP001500888"/>
    </source>
</evidence>
<keyword evidence="3" id="KW-1185">Reference proteome</keyword>
<accession>A0ABP7HSL7</accession>